<gene>
    <name evidence="1" type="ORF">HY730_04325</name>
</gene>
<name>A0A933LPX8_UNCTE</name>
<accession>A0A933LPX8</accession>
<sequence>MVATFRDLLQLDVEPKMASAMGGGVGGLKDICGALNGGLVVVGNMFGRNDGKQENKKTYKVARDFYKQFEVQFGSTSCAKLTSNVEWGTPQHRAQCDELIAKTAGILANVLNQQPEGL</sequence>
<reference evidence="1" key="1">
    <citation type="submission" date="2020-07" db="EMBL/GenBank/DDBJ databases">
        <title>Huge and variable diversity of episymbiotic CPR bacteria and DPANN archaea in groundwater ecosystems.</title>
        <authorList>
            <person name="He C.Y."/>
            <person name="Keren R."/>
            <person name="Whittaker M."/>
            <person name="Farag I.F."/>
            <person name="Doudna J."/>
            <person name="Cate J.H.D."/>
            <person name="Banfield J.F."/>
        </authorList>
    </citation>
    <scope>NUCLEOTIDE SEQUENCE</scope>
    <source>
        <strain evidence="1">NC_groundwater_1482_Ag_S-0.65um_47_24</strain>
    </source>
</reference>
<proteinExistence type="predicted"/>
<dbReference type="Proteomes" id="UP000772181">
    <property type="component" value="Unassembled WGS sequence"/>
</dbReference>
<evidence type="ECO:0000313" key="2">
    <source>
        <dbReference type="Proteomes" id="UP000772181"/>
    </source>
</evidence>
<dbReference type="InterPro" id="IPR010181">
    <property type="entry name" value="CGCAxxGCC_motif"/>
</dbReference>
<dbReference type="SUPFAM" id="SSF48695">
    <property type="entry name" value="Multiheme cytochromes"/>
    <property type="match status" value="1"/>
</dbReference>
<comment type="caution">
    <text evidence="1">The sequence shown here is derived from an EMBL/GenBank/DDBJ whole genome shotgun (WGS) entry which is preliminary data.</text>
</comment>
<dbReference type="AlphaFoldDB" id="A0A933LPX8"/>
<dbReference type="Pfam" id="PF09719">
    <property type="entry name" value="C_GCAxxG_C_C"/>
    <property type="match status" value="1"/>
</dbReference>
<dbReference type="EMBL" id="JACQWF010000197">
    <property type="protein sequence ID" value="MBI4595588.1"/>
    <property type="molecule type" value="Genomic_DNA"/>
</dbReference>
<dbReference type="InterPro" id="IPR036280">
    <property type="entry name" value="Multihaem_cyt_sf"/>
</dbReference>
<evidence type="ECO:0000313" key="1">
    <source>
        <dbReference type="EMBL" id="MBI4595588.1"/>
    </source>
</evidence>
<dbReference type="NCBIfam" id="TIGR01909">
    <property type="entry name" value="C_GCAxxG_C_C"/>
    <property type="match status" value="1"/>
</dbReference>
<protein>
    <submittedName>
        <fullName evidence="1">C_GCAxxG_C_C family protein</fullName>
    </submittedName>
</protein>
<organism evidence="1 2">
    <name type="scientific">Tectimicrobiota bacterium</name>
    <dbReference type="NCBI Taxonomy" id="2528274"/>
    <lineage>
        <taxon>Bacteria</taxon>
        <taxon>Pseudomonadati</taxon>
        <taxon>Nitrospinota/Tectimicrobiota group</taxon>
        <taxon>Candidatus Tectimicrobiota</taxon>
    </lineage>
</organism>